<evidence type="ECO:0000313" key="11">
    <source>
        <dbReference type="Proteomes" id="UP000295517"/>
    </source>
</evidence>
<name>A0A0W0VMW1_9GAMM</name>
<keyword evidence="5" id="KW-0804">Transcription</keyword>
<evidence type="ECO:0000256" key="3">
    <source>
        <dbReference type="ARBA" id="ARBA00023015"/>
    </source>
</evidence>
<dbReference type="PATRIC" id="fig|454.4.peg.1754"/>
<protein>
    <submittedName>
        <fullName evidence="9">DUF1778 domain-containing protein</fullName>
    </submittedName>
</protein>
<dbReference type="PANTHER" id="PTHR35401:SF1">
    <property type="entry name" value="CYTOPLASMIC PROTEIN"/>
    <property type="match status" value="1"/>
</dbReference>
<evidence type="ECO:0000313" key="8">
    <source>
        <dbReference type="EMBL" id="KTD21504.1"/>
    </source>
</evidence>
<dbReference type="OrthoDB" id="5297163at2"/>
<dbReference type="Proteomes" id="UP000295517">
    <property type="component" value="Chromosome"/>
</dbReference>
<dbReference type="EMBL" id="LNYH01000093">
    <property type="protein sequence ID" value="KTD21504.1"/>
    <property type="molecule type" value="Genomic_DNA"/>
</dbReference>
<gene>
    <name evidence="9" type="ORF">E3983_10345</name>
    <name evidence="8" type="ORF">Lisr_1613</name>
</gene>
<dbReference type="InterPro" id="IPR010985">
    <property type="entry name" value="Ribbon_hlx_hlx"/>
</dbReference>
<keyword evidence="10" id="KW-1185">Reference proteome</keyword>
<reference evidence="9 11" key="2">
    <citation type="submission" date="2019-03" db="EMBL/GenBank/DDBJ databases">
        <title>Diverse conjugative elements silence natural transformation in Legionella species.</title>
        <authorList>
            <person name="Durieux I."/>
            <person name="Ginevra C."/>
            <person name="Attaiech L."/>
            <person name="Picq K."/>
            <person name="Juan P.A."/>
            <person name="Jarraud S."/>
            <person name="Charpentier X."/>
        </authorList>
    </citation>
    <scope>NUCLEOTIDE SEQUENCE [LARGE SCALE GENOMIC DNA]</scope>
    <source>
        <strain evidence="9 11">HL-0427-4011</strain>
    </source>
</reference>
<accession>A0A0W0VMW1</accession>
<dbReference type="EMBL" id="CP038254">
    <property type="protein sequence ID" value="QBR84724.1"/>
    <property type="molecule type" value="Genomic_DNA"/>
</dbReference>
<evidence type="ECO:0000313" key="9">
    <source>
        <dbReference type="EMBL" id="QBR84724.1"/>
    </source>
</evidence>
<evidence type="ECO:0000313" key="10">
    <source>
        <dbReference type="Proteomes" id="UP000054761"/>
    </source>
</evidence>
<dbReference type="PANTHER" id="PTHR35401">
    <property type="entry name" value="COPG FAMILY HELIX-TURN-HELIX PROTEIN-RELATED-RELATED"/>
    <property type="match status" value="1"/>
</dbReference>
<proteinExistence type="inferred from homology"/>
<evidence type="ECO:0000256" key="2">
    <source>
        <dbReference type="ARBA" id="ARBA00022649"/>
    </source>
</evidence>
<feature type="region of interest" description="Disordered" evidence="7">
    <location>
        <begin position="1"/>
        <end position="33"/>
    </location>
</feature>
<sequence>MEPIKQNDNTSHRTKKGASTRRARSLSGKSSRIGLRISPAQERAIKLASEIKGKSASEFILDTAYQAAEQTLLDQRLFMVSNDKFEKFSKLLDREPMDNEGLKKLFSKPSPWDE</sequence>
<dbReference type="GO" id="GO:0006355">
    <property type="term" value="P:regulation of DNA-templated transcription"/>
    <property type="evidence" value="ECO:0007669"/>
    <property type="project" value="InterPro"/>
</dbReference>
<dbReference type="Pfam" id="PF08681">
    <property type="entry name" value="TacA1"/>
    <property type="match status" value="1"/>
</dbReference>
<evidence type="ECO:0000256" key="1">
    <source>
        <dbReference type="ARBA" id="ARBA00022491"/>
    </source>
</evidence>
<dbReference type="GO" id="GO:0003677">
    <property type="term" value="F:DNA binding"/>
    <property type="evidence" value="ECO:0007669"/>
    <property type="project" value="UniProtKB-KW"/>
</dbReference>
<keyword evidence="3" id="KW-0805">Transcription regulation</keyword>
<keyword evidence="1" id="KW-0678">Repressor</keyword>
<evidence type="ECO:0000256" key="4">
    <source>
        <dbReference type="ARBA" id="ARBA00023125"/>
    </source>
</evidence>
<dbReference type="SUPFAM" id="SSF47598">
    <property type="entry name" value="Ribbon-helix-helix"/>
    <property type="match status" value="1"/>
</dbReference>
<keyword evidence="4" id="KW-0238">DNA-binding</keyword>
<dbReference type="RefSeq" id="WP_082636534.1">
    <property type="nucleotide sequence ID" value="NZ_CAAAJA010000122.1"/>
</dbReference>
<organism evidence="8 10">
    <name type="scientific">Legionella israelensis</name>
    <dbReference type="NCBI Taxonomy" id="454"/>
    <lineage>
        <taxon>Bacteria</taxon>
        <taxon>Pseudomonadati</taxon>
        <taxon>Pseudomonadota</taxon>
        <taxon>Gammaproteobacteria</taxon>
        <taxon>Legionellales</taxon>
        <taxon>Legionellaceae</taxon>
        <taxon>Legionella</taxon>
    </lineage>
</organism>
<comment type="similarity">
    <text evidence="6">Belongs to the TacA antitoxin family.</text>
</comment>
<keyword evidence="2" id="KW-1277">Toxin-antitoxin system</keyword>
<dbReference type="STRING" id="454.Lisr_1613"/>
<evidence type="ECO:0000256" key="6">
    <source>
        <dbReference type="ARBA" id="ARBA00049988"/>
    </source>
</evidence>
<dbReference type="InterPro" id="IPR014795">
    <property type="entry name" value="TacA_1-like"/>
</dbReference>
<dbReference type="Gene3D" id="1.20.5.780">
    <property type="entry name" value="Single helix bin"/>
    <property type="match status" value="1"/>
</dbReference>
<dbReference type="AlphaFoldDB" id="A0A0W0VMW1"/>
<evidence type="ECO:0000256" key="7">
    <source>
        <dbReference type="SAM" id="MobiDB-lite"/>
    </source>
</evidence>
<reference evidence="8 10" key="1">
    <citation type="submission" date="2015-11" db="EMBL/GenBank/DDBJ databases">
        <title>Genomic analysis of 38 Legionella species identifies large and diverse effector repertoires.</title>
        <authorList>
            <person name="Burstein D."/>
            <person name="Amaro F."/>
            <person name="Zusman T."/>
            <person name="Lifshitz Z."/>
            <person name="Cohen O."/>
            <person name="Gilbert J.A."/>
            <person name="Pupko T."/>
            <person name="Shuman H.A."/>
            <person name="Segal G."/>
        </authorList>
    </citation>
    <scope>NUCLEOTIDE SEQUENCE [LARGE SCALE GENOMIC DNA]</scope>
    <source>
        <strain evidence="8 10">Bercovier 4</strain>
    </source>
</reference>
<evidence type="ECO:0000256" key="5">
    <source>
        <dbReference type="ARBA" id="ARBA00023163"/>
    </source>
</evidence>
<feature type="compositionally biased region" description="Basic residues" evidence="7">
    <location>
        <begin position="12"/>
        <end position="24"/>
    </location>
</feature>
<dbReference type="Proteomes" id="UP000054761">
    <property type="component" value="Unassembled WGS sequence"/>
</dbReference>